<evidence type="ECO:0000313" key="7">
    <source>
        <dbReference type="EMBL" id="CAE6437295.1"/>
    </source>
</evidence>
<evidence type="ECO:0000256" key="1">
    <source>
        <dbReference type="ARBA" id="ARBA00004123"/>
    </source>
</evidence>
<evidence type="ECO:0000256" key="4">
    <source>
        <dbReference type="ARBA" id="ARBA00023163"/>
    </source>
</evidence>
<reference evidence="7" key="1">
    <citation type="submission" date="2021-01" db="EMBL/GenBank/DDBJ databases">
        <authorList>
            <person name="Kaushik A."/>
        </authorList>
    </citation>
    <scope>NUCLEOTIDE SEQUENCE</scope>
    <source>
        <strain evidence="7">AG1-1C</strain>
    </source>
</reference>
<keyword evidence="4" id="KW-0804">Transcription</keyword>
<dbReference type="GO" id="GO:0006351">
    <property type="term" value="P:DNA-templated transcription"/>
    <property type="evidence" value="ECO:0007669"/>
    <property type="project" value="InterPro"/>
</dbReference>
<evidence type="ECO:0000256" key="2">
    <source>
        <dbReference type="ARBA" id="ARBA00022723"/>
    </source>
</evidence>
<dbReference type="PANTHER" id="PTHR47338">
    <property type="entry name" value="ZN(II)2CYS6 TRANSCRIPTION FACTOR (EUROFUNG)-RELATED"/>
    <property type="match status" value="1"/>
</dbReference>
<comment type="subcellular location">
    <subcellularLocation>
        <location evidence="1">Nucleus</location>
    </subcellularLocation>
</comment>
<proteinExistence type="predicted"/>
<evidence type="ECO:0000256" key="3">
    <source>
        <dbReference type="ARBA" id="ARBA00023015"/>
    </source>
</evidence>
<dbReference type="CDD" id="cd12148">
    <property type="entry name" value="fungal_TF_MHR"/>
    <property type="match status" value="1"/>
</dbReference>
<dbReference type="EMBL" id="CAJMWS010000356">
    <property type="protein sequence ID" value="CAE6437295.1"/>
    <property type="molecule type" value="Genomic_DNA"/>
</dbReference>
<dbReference type="GO" id="GO:0003677">
    <property type="term" value="F:DNA binding"/>
    <property type="evidence" value="ECO:0007669"/>
    <property type="project" value="InterPro"/>
</dbReference>
<dbReference type="AlphaFoldDB" id="A0A8H2XV42"/>
<dbReference type="InterPro" id="IPR050815">
    <property type="entry name" value="TF_fung"/>
</dbReference>
<dbReference type="SMART" id="SM00906">
    <property type="entry name" value="Fungal_trans"/>
    <property type="match status" value="1"/>
</dbReference>
<feature type="domain" description="Xylanolytic transcriptional activator regulatory" evidence="6">
    <location>
        <begin position="187"/>
        <end position="275"/>
    </location>
</feature>
<dbReference type="Pfam" id="PF04082">
    <property type="entry name" value="Fungal_trans"/>
    <property type="match status" value="1"/>
</dbReference>
<evidence type="ECO:0000256" key="5">
    <source>
        <dbReference type="ARBA" id="ARBA00023242"/>
    </source>
</evidence>
<dbReference type="InterPro" id="IPR007219">
    <property type="entry name" value="XnlR_reg_dom"/>
</dbReference>
<gene>
    <name evidence="7" type="ORF">RDB_LOCUS122738</name>
</gene>
<name>A0A8H2XV42_9AGAM</name>
<accession>A0A8H2XV42</accession>
<dbReference type="Proteomes" id="UP000663846">
    <property type="component" value="Unassembled WGS sequence"/>
</dbReference>
<dbReference type="GO" id="GO:0000981">
    <property type="term" value="F:DNA-binding transcription factor activity, RNA polymerase II-specific"/>
    <property type="evidence" value="ECO:0007669"/>
    <property type="project" value="InterPro"/>
</dbReference>
<evidence type="ECO:0000259" key="6">
    <source>
        <dbReference type="SMART" id="SM00906"/>
    </source>
</evidence>
<keyword evidence="3" id="KW-0805">Transcription regulation</keyword>
<dbReference type="GO" id="GO:0005634">
    <property type="term" value="C:nucleus"/>
    <property type="evidence" value="ECO:0007669"/>
    <property type="project" value="UniProtKB-SubCell"/>
</dbReference>
<dbReference type="PANTHER" id="PTHR47338:SF29">
    <property type="entry name" value="ZN(2)-C6 FUNGAL-TYPE DOMAIN-CONTAINING PROTEIN"/>
    <property type="match status" value="1"/>
</dbReference>
<comment type="caution">
    <text evidence="7">The sequence shown here is derived from an EMBL/GenBank/DDBJ whole genome shotgun (WGS) entry which is preliminary data.</text>
</comment>
<sequence>MEARVEELERQLQSKQNHRSLNDPLGMPHSTVNPTMLIDDLPLNIEEWPLELPPKPLMFHLVDVFFTYYPNSRRIVHRPTFMVQLVANPTSPCFPFIPLLHAICAAAAIYSPLVEATPPPNLHADDIFPGQTLVDRGRNLSFEEQHIILCEYQCRVAAREGGNLLGVIQSCVIGAWWAFSYARWFDFWNMSSFAMRLCVALGLNFADSPHHPLPKKIREKVLIGPPSSNMEVELRRNVFWLTYCLERCHLFSSPWVFDISDEDINQTLPGTLEAFESGLDDGRERQTILSGDLFSTHYSNQDDFTIYVKCAIMLSRAHLFECRQLPNFQSVEDAQNSQSMKDMELMISSLRQSIKKRVDLADQASVSSLSNSFIAATARINTNLANWQDPGCESANKALSASRAILRYTTGLTTTSFNMNLLDVVVCVPWLATGKALVFALEHAPESLALILRAEIRLVRGYLSASGGRTMLFPRQRQSFDKDIVRILGEKEAAKVFDDATVS</sequence>
<keyword evidence="2" id="KW-0479">Metal-binding</keyword>
<protein>
    <recommendedName>
        <fullName evidence="6">Xylanolytic transcriptional activator regulatory domain-containing protein</fullName>
    </recommendedName>
</protein>
<dbReference type="GO" id="GO:0008270">
    <property type="term" value="F:zinc ion binding"/>
    <property type="evidence" value="ECO:0007669"/>
    <property type="project" value="InterPro"/>
</dbReference>
<keyword evidence="5" id="KW-0539">Nucleus</keyword>
<organism evidence="7 8">
    <name type="scientific">Rhizoctonia solani</name>
    <dbReference type="NCBI Taxonomy" id="456999"/>
    <lineage>
        <taxon>Eukaryota</taxon>
        <taxon>Fungi</taxon>
        <taxon>Dikarya</taxon>
        <taxon>Basidiomycota</taxon>
        <taxon>Agaricomycotina</taxon>
        <taxon>Agaricomycetes</taxon>
        <taxon>Cantharellales</taxon>
        <taxon>Ceratobasidiaceae</taxon>
        <taxon>Rhizoctonia</taxon>
    </lineage>
</organism>
<evidence type="ECO:0000313" key="8">
    <source>
        <dbReference type="Proteomes" id="UP000663846"/>
    </source>
</evidence>